<evidence type="ECO:0000313" key="9">
    <source>
        <dbReference type="Proteomes" id="UP001652623"/>
    </source>
</evidence>
<sequence>MNVHFLLFFYFVFFIISSLNVSPARDIDRGPQTNPFSPKACAIRYWNRHISDPRPEPPGFLISKASPLNAIDSTFFANLTFHNSLSSYIHSFCSLANLFCSFDDHESAEKPHSGSAGGGGRDSNFAVYSNKNFAEYGSSRRGGADSFKNYSDGLNVPNDSFKNYSRSSTSHAEQFTNYATNSNVATADFAAYGSQSTGGSGEFSNYYRRVNVPNLQFTSYDSDAKGHRLNFATYNNDSNTGPETFISYGKNGNGDPSEFIGYAEKANIVRSFFTGYGESGNRAHDSFKGYGLSGNVPYSNFKGYGLGGNSGIDSFSNYRNGANVGDDSFHSYARNSNSGKVSFVNYGKSINRGSDSFQEYGKGSVGRTTVGFQSYSLGRTFEDYNKKGLTFSEYNNFSTQAAVKESGRFVNKRVEPGKFFRESELKQGNVMVMPDIRDRMPKRSFLPRTILSKLPFSTSKISELNEIFDARENSAMQRVITNALTECERSPSRGETKRCVGSLEDMVDFAVTVLGRNVVVRTTANVNGSKRNVLIGKVNGVNGGNVTKSVSCHQSLYPYLLYYCHSVPRVRVYEADIHDAMSNMKINHGVAICHLDTSSWSPLHGAFVALGSSPGQIEVCHWIFENDMSWTTTD</sequence>
<protein>
    <submittedName>
        <fullName evidence="10">Polygalacturonase 1 beta-like protein 3</fullName>
    </submittedName>
</protein>
<dbReference type="InParanoid" id="A0A6P3ZPF5"/>
<dbReference type="GO" id="GO:0048046">
    <property type="term" value="C:apoplast"/>
    <property type="evidence" value="ECO:0007669"/>
    <property type="project" value="UniProtKB-SubCell"/>
</dbReference>
<evidence type="ECO:0000256" key="2">
    <source>
        <dbReference type="ARBA" id="ARBA00004271"/>
    </source>
</evidence>
<evidence type="ECO:0000256" key="1">
    <source>
        <dbReference type="ARBA" id="ARBA00004191"/>
    </source>
</evidence>
<proteinExistence type="predicted"/>
<dbReference type="Proteomes" id="UP001652623">
    <property type="component" value="Chromosome 2"/>
</dbReference>
<evidence type="ECO:0000256" key="5">
    <source>
        <dbReference type="ARBA" id="ARBA00022729"/>
    </source>
</evidence>
<keyword evidence="6" id="KW-0325">Glycoprotein</keyword>
<name>A0A6P3ZPF5_ZIZJJ</name>
<gene>
    <name evidence="10" type="primary">LOC132799168</name>
</gene>
<dbReference type="KEGG" id="zju:132799168"/>
<reference evidence="10" key="2">
    <citation type="submission" date="2025-08" db="UniProtKB">
        <authorList>
            <consortium name="RefSeq"/>
        </authorList>
    </citation>
    <scope>IDENTIFICATION</scope>
    <source>
        <tissue evidence="10">Seedling</tissue>
    </source>
</reference>
<evidence type="ECO:0000256" key="6">
    <source>
        <dbReference type="ARBA" id="ARBA00023180"/>
    </source>
</evidence>
<dbReference type="PANTHER" id="PTHR31458">
    <property type="entry name" value="POLYGALACTURONASE 1 BETA-LIKE PROTEIN 2"/>
    <property type="match status" value="1"/>
</dbReference>
<reference evidence="9" key="1">
    <citation type="submission" date="2025-05" db="UniProtKB">
        <authorList>
            <consortium name="RefSeq"/>
        </authorList>
    </citation>
    <scope>NUCLEOTIDE SEQUENCE [LARGE SCALE GENOMIC DNA]</scope>
</reference>
<dbReference type="PROSITE" id="PS51277">
    <property type="entry name" value="BURP"/>
    <property type="match status" value="1"/>
</dbReference>
<evidence type="ECO:0000256" key="3">
    <source>
        <dbReference type="ARBA" id="ARBA00022512"/>
    </source>
</evidence>
<feature type="domain" description="BURP" evidence="8">
    <location>
        <begin position="419"/>
        <end position="633"/>
    </location>
</feature>
<dbReference type="SMART" id="SM01045">
    <property type="entry name" value="BURP"/>
    <property type="match status" value="1"/>
</dbReference>
<dbReference type="Pfam" id="PF03181">
    <property type="entry name" value="BURP"/>
    <property type="match status" value="1"/>
</dbReference>
<dbReference type="InterPro" id="IPR004873">
    <property type="entry name" value="BURP_dom"/>
</dbReference>
<evidence type="ECO:0000256" key="7">
    <source>
        <dbReference type="SAM" id="SignalP"/>
    </source>
</evidence>
<evidence type="ECO:0000313" key="10">
    <source>
        <dbReference type="RefSeq" id="XP_015882579.3"/>
    </source>
</evidence>
<dbReference type="GeneID" id="132799168"/>
<dbReference type="AlphaFoldDB" id="A0A6P3ZPF5"/>
<dbReference type="PANTHER" id="PTHR31458:SF9">
    <property type="entry name" value="POLYGALACTURONASE-1 NON-CATALYTIC SUBUNIT BETA"/>
    <property type="match status" value="1"/>
</dbReference>
<feature type="signal peptide" evidence="7">
    <location>
        <begin position="1"/>
        <end position="24"/>
    </location>
</feature>
<keyword evidence="3" id="KW-0964">Secreted</keyword>
<keyword evidence="5 7" id="KW-0732">Signal</keyword>
<dbReference type="RefSeq" id="XP_015882579.3">
    <property type="nucleotide sequence ID" value="XM_016027093.4"/>
</dbReference>
<comment type="subcellular location">
    <subcellularLocation>
        <location evidence="1">Secreted</location>
        <location evidence="1">Cell wall</location>
    </subcellularLocation>
    <subcellularLocation>
        <location evidence="2">Secreted</location>
        <location evidence="2">Extracellular space</location>
        <location evidence="2">Apoplast</location>
    </subcellularLocation>
</comment>
<feature type="chain" id="PRO_5047040108" evidence="7">
    <location>
        <begin position="25"/>
        <end position="634"/>
    </location>
</feature>
<evidence type="ECO:0000256" key="4">
    <source>
        <dbReference type="ARBA" id="ARBA00022523"/>
    </source>
</evidence>
<organism evidence="9 10">
    <name type="scientific">Ziziphus jujuba</name>
    <name type="common">Chinese jujube</name>
    <name type="synonym">Ziziphus sativa</name>
    <dbReference type="NCBI Taxonomy" id="326968"/>
    <lineage>
        <taxon>Eukaryota</taxon>
        <taxon>Viridiplantae</taxon>
        <taxon>Streptophyta</taxon>
        <taxon>Embryophyta</taxon>
        <taxon>Tracheophyta</taxon>
        <taxon>Spermatophyta</taxon>
        <taxon>Magnoliopsida</taxon>
        <taxon>eudicotyledons</taxon>
        <taxon>Gunneridae</taxon>
        <taxon>Pentapetalae</taxon>
        <taxon>rosids</taxon>
        <taxon>fabids</taxon>
        <taxon>Rosales</taxon>
        <taxon>Rhamnaceae</taxon>
        <taxon>Paliureae</taxon>
        <taxon>Ziziphus</taxon>
    </lineage>
</organism>
<keyword evidence="3" id="KW-0134">Cell wall</keyword>
<keyword evidence="4" id="KW-0052">Apoplast</keyword>
<keyword evidence="9" id="KW-1185">Reference proteome</keyword>
<accession>A0A6P3ZPF5</accession>
<evidence type="ECO:0000259" key="8">
    <source>
        <dbReference type="PROSITE" id="PS51277"/>
    </source>
</evidence>
<dbReference type="InterPro" id="IPR051897">
    <property type="entry name" value="PG-associated_BURP"/>
</dbReference>
<dbReference type="FunCoup" id="A0A6P3ZPF5">
    <property type="interactions" value="729"/>
</dbReference>